<accession>A0A4S4M6K2</accession>
<feature type="compositionally biased region" description="Basic and acidic residues" evidence="2">
    <location>
        <begin position="1092"/>
        <end position="1101"/>
    </location>
</feature>
<sequence>MLPVLILIKFRIWLDSARLLFLLMCHIGLAMMFALWLPNFQCPNNTSDDQGICQLLNTYVMIASWVPSALLLAYGSCLAVYAFRYGSSYHVVDIIDSGSNDEEAAKLSGRRDTLPMILPDDGPGVAITAESPHGSAVERTNDESAFSHRPSHASQANTLATTTLTMKDGQQSDSKELIKKSRHTSGRLSKRLPLWTMSGWDIIRVKAQFRLAAHRLGQLRDRKDAQGQLVGRDISILLQQGNTTLARAKAQKLIQDEISGDLLEVLEMQIGVLLERSNELDNSLPPSPAVVEAASSIIFAAPQTESKDLQAVRDILAHRLGADFTHSAITNRDNYVSPQVVRALSAPPASAADLDNYLMGIARSYGVPWAPNLRPDDVLDALSEILDKSDSAPVVDMPRLRRVCAHGIPSSPSWLRPRTWSLPPPTEPLAPLDASLTDAIKDLFRVPPNLFSGLEEEPEASTLCPLDDTAPDDIKIDCADNLDIRLKAIYSRDSENLSQGIPEIRLESDAGAIPGISLNSPDSASNSNFSAPTTLLPSKVFNTGAAHPKHASALIRLLYVHSCLNPANHSPHMASLLIPLYSVLTQEVEPQELAHAEADTFWLFEAMVGEFAELEDEEGGNEWMKKFGERLAWADPDLLADLHAKGLDPSLPHYSYRWLAPILTHTLPLPSVLCIWDALFSQPMTTRHACPKLDYLLDVCTSMLLRAKGPIYRLGKSGRRSPGLWNDENSSTPPPSPVRAWELNDAFVEGMALLQLYSIEAAGGVESILQTAAELAHRREEMTKAPAVTNTSLGSRLRDTMWRGFTNQLSPAASSPDSSDTDEEESHDDGNETETPSMDPANSSGLTSRLANVVWKGITNQSAMEPPASPISPLSPLRSRSPSPAPPQSPHPQPAATLAPPSPSTSLWGYAEKLKDSDTAATLAKVSTNWRVKAMQAWSNRGNSSQLAGPSPLLQSAAKPRSGSFSLGNSLKVEDEDRRSSLPGPDRSDVYSPPARPAFFRPPRDSWLPQPRRSPLSSPTSPDSQSSVEDGASTRAKSIRMSLASLTGMQTTPSKPEPKKGPRPLLLSSSSLITGSSTPSYPRLPSTVPRTHQREWSDVLRNKPHLMHKTSQSSISSMSDMSGRSRRNDIRSDFESDTAESRIIPIHRKSVSPMAPAFRTSREGQTSVSSSSDRGALSPSTGVERIESHSLSATRDRQDDSAQKGWGRMDVPDSPVTLPSSPPPPTPPSSRYSNGVEVSGAESQRGSMVLTESNVRVLEPPAQARKVVRKKTPPPSVQADDTSDSSFTAYVPPRSPRVRSKRIPARPANLSIQRSDSGIHAHDPSTSDLKTPSPNNLAPPEWPDDNAMTPRATKFDAARDSDADHRSSSASPTSSRSPKRIRKASTDGNSEVRARKISTEGRTRKISTDGHEGRPRKISTDGHSTRTRKMSTESREPRRATESAAEEGDDEGYDELLSAYESEDNAGGLRR</sequence>
<dbReference type="Gene3D" id="1.10.472.80">
    <property type="entry name" value="Ypt/Rab-GAP domain of gyp1p, domain 3"/>
    <property type="match status" value="1"/>
</dbReference>
<feature type="transmembrane region" description="Helical" evidence="3">
    <location>
        <begin position="20"/>
        <end position="38"/>
    </location>
</feature>
<dbReference type="EMBL" id="SGPL01000074">
    <property type="protein sequence ID" value="THH18480.1"/>
    <property type="molecule type" value="Genomic_DNA"/>
</dbReference>
<feature type="transmembrane region" description="Helical" evidence="3">
    <location>
        <begin position="59"/>
        <end position="83"/>
    </location>
</feature>
<dbReference type="InterPro" id="IPR000195">
    <property type="entry name" value="Rab-GAP-TBC_dom"/>
</dbReference>
<feature type="compositionally biased region" description="Pro residues" evidence="2">
    <location>
        <begin position="883"/>
        <end position="893"/>
    </location>
</feature>
<dbReference type="PANTHER" id="PTHR12161:SF5">
    <property type="entry name" value="IST1 HOMOLOG"/>
    <property type="match status" value="1"/>
</dbReference>
<keyword evidence="6" id="KW-1185">Reference proteome</keyword>
<feature type="compositionally biased region" description="Low complexity" evidence="2">
    <location>
        <begin position="997"/>
        <end position="1027"/>
    </location>
</feature>
<evidence type="ECO:0000256" key="3">
    <source>
        <dbReference type="SAM" id="Phobius"/>
    </source>
</evidence>
<comment type="caution">
    <text evidence="5">The sequence shown here is derived from an EMBL/GenBank/DDBJ whole genome shotgun (WGS) entry which is preliminary data.</text>
</comment>
<dbReference type="GO" id="GO:0015031">
    <property type="term" value="P:protein transport"/>
    <property type="evidence" value="ECO:0007669"/>
    <property type="project" value="InterPro"/>
</dbReference>
<dbReference type="Pfam" id="PF03398">
    <property type="entry name" value="Ist1"/>
    <property type="match status" value="1"/>
</dbReference>
<gene>
    <name evidence="5" type="ORF">EW146_g2513</name>
</gene>
<dbReference type="SUPFAM" id="SSF47923">
    <property type="entry name" value="Ypt/Rab-GAP domain of gyp1p"/>
    <property type="match status" value="2"/>
</dbReference>
<keyword evidence="3" id="KW-1133">Transmembrane helix</keyword>
<protein>
    <recommendedName>
        <fullName evidence="4">Rab-GAP TBC domain-containing protein</fullName>
    </recommendedName>
</protein>
<feature type="compositionally biased region" description="Low complexity" evidence="2">
    <location>
        <begin position="1111"/>
        <end position="1122"/>
    </location>
</feature>
<feature type="compositionally biased region" description="Polar residues" evidence="2">
    <location>
        <begin position="1163"/>
        <end position="1181"/>
    </location>
</feature>
<organism evidence="5 6">
    <name type="scientific">Bondarzewia mesenterica</name>
    <dbReference type="NCBI Taxonomy" id="1095465"/>
    <lineage>
        <taxon>Eukaryota</taxon>
        <taxon>Fungi</taxon>
        <taxon>Dikarya</taxon>
        <taxon>Basidiomycota</taxon>
        <taxon>Agaricomycotina</taxon>
        <taxon>Agaricomycetes</taxon>
        <taxon>Russulales</taxon>
        <taxon>Bondarzewiaceae</taxon>
        <taxon>Bondarzewia</taxon>
    </lineage>
</organism>
<comment type="similarity">
    <text evidence="1">Belongs to the IST1 family.</text>
</comment>
<feature type="region of interest" description="Disordered" evidence="2">
    <location>
        <begin position="861"/>
        <end position="904"/>
    </location>
</feature>
<feature type="compositionally biased region" description="Polar residues" evidence="2">
    <location>
        <begin position="1326"/>
        <end position="1336"/>
    </location>
</feature>
<feature type="compositionally biased region" description="Basic and acidic residues" evidence="2">
    <location>
        <begin position="1184"/>
        <end position="1202"/>
    </location>
</feature>
<feature type="region of interest" description="Disordered" evidence="2">
    <location>
        <begin position="940"/>
        <end position="1471"/>
    </location>
</feature>
<dbReference type="PANTHER" id="PTHR12161">
    <property type="entry name" value="IST1 FAMILY MEMBER"/>
    <property type="match status" value="1"/>
</dbReference>
<feature type="compositionally biased region" description="Basic and acidic residues" evidence="2">
    <location>
        <begin position="1390"/>
        <end position="1441"/>
    </location>
</feature>
<evidence type="ECO:0000259" key="4">
    <source>
        <dbReference type="PROSITE" id="PS50086"/>
    </source>
</evidence>
<name>A0A4S4M6K2_9AGAM</name>
<dbReference type="Pfam" id="PF00566">
    <property type="entry name" value="RabGAP-TBC"/>
    <property type="match status" value="1"/>
</dbReference>
<dbReference type="InterPro" id="IPR035969">
    <property type="entry name" value="Rab-GAP_TBC_sf"/>
</dbReference>
<proteinExistence type="inferred from homology"/>
<feature type="compositionally biased region" description="Polar residues" evidence="2">
    <location>
        <begin position="1241"/>
        <end position="1254"/>
    </location>
</feature>
<evidence type="ECO:0000313" key="5">
    <source>
        <dbReference type="EMBL" id="THH18480.1"/>
    </source>
</evidence>
<feature type="compositionally biased region" description="Polar residues" evidence="2">
    <location>
        <begin position="1044"/>
        <end position="1054"/>
    </location>
</feature>
<keyword evidence="3" id="KW-0812">Transmembrane</keyword>
<feature type="compositionally biased region" description="Acidic residues" evidence="2">
    <location>
        <begin position="1444"/>
        <end position="1454"/>
    </location>
</feature>
<dbReference type="PROSITE" id="PS50086">
    <property type="entry name" value="TBC_RABGAP"/>
    <property type="match status" value="1"/>
</dbReference>
<dbReference type="InterPro" id="IPR005061">
    <property type="entry name" value="Ist1"/>
</dbReference>
<dbReference type="Gene3D" id="1.20.1260.60">
    <property type="entry name" value="Vacuolar protein sorting-associated protein Ist1"/>
    <property type="match status" value="1"/>
</dbReference>
<dbReference type="OrthoDB" id="29853at2759"/>
<feature type="compositionally biased region" description="Basic and acidic residues" evidence="2">
    <location>
        <begin position="1353"/>
        <end position="1367"/>
    </location>
</feature>
<dbReference type="Proteomes" id="UP000310158">
    <property type="component" value="Unassembled WGS sequence"/>
</dbReference>
<keyword evidence="3" id="KW-0472">Membrane</keyword>
<evidence type="ECO:0000313" key="6">
    <source>
        <dbReference type="Proteomes" id="UP000310158"/>
    </source>
</evidence>
<feature type="compositionally biased region" description="Low complexity" evidence="2">
    <location>
        <begin position="894"/>
        <end position="904"/>
    </location>
</feature>
<dbReference type="InterPro" id="IPR042277">
    <property type="entry name" value="IST1-like"/>
</dbReference>
<feature type="domain" description="Rab-GAP TBC" evidence="4">
    <location>
        <begin position="410"/>
        <end position="683"/>
    </location>
</feature>
<feature type="compositionally biased region" description="Low complexity" evidence="2">
    <location>
        <begin position="871"/>
        <end position="882"/>
    </location>
</feature>
<evidence type="ECO:0000256" key="2">
    <source>
        <dbReference type="SAM" id="MobiDB-lite"/>
    </source>
</evidence>
<evidence type="ECO:0000256" key="1">
    <source>
        <dbReference type="ARBA" id="ARBA00005536"/>
    </source>
</evidence>
<feature type="compositionally biased region" description="Low complexity" evidence="2">
    <location>
        <begin position="1063"/>
        <end position="1080"/>
    </location>
</feature>
<feature type="compositionally biased region" description="Polar residues" evidence="2">
    <location>
        <begin position="833"/>
        <end position="846"/>
    </location>
</feature>
<reference evidence="5 6" key="1">
    <citation type="submission" date="2019-02" db="EMBL/GenBank/DDBJ databases">
        <title>Genome sequencing of the rare red list fungi Bondarzewia mesenterica.</title>
        <authorList>
            <person name="Buettner E."/>
            <person name="Kellner H."/>
        </authorList>
    </citation>
    <scope>NUCLEOTIDE SEQUENCE [LARGE SCALE GENOMIC DNA]</scope>
    <source>
        <strain evidence="5 6">DSM 108281</strain>
    </source>
</reference>
<feature type="region of interest" description="Disordered" evidence="2">
    <location>
        <begin position="807"/>
        <end position="846"/>
    </location>
</feature>